<keyword evidence="3" id="KW-0813">Transport</keyword>
<protein>
    <submittedName>
        <fullName evidence="11">MFS transporter, SET family, sugar efflux transporter</fullName>
    </submittedName>
</protein>
<gene>
    <name evidence="11" type="ORF">SAMN06295900_102494</name>
</gene>
<evidence type="ECO:0000256" key="2">
    <source>
        <dbReference type="ARBA" id="ARBA00006523"/>
    </source>
</evidence>
<dbReference type="Gene3D" id="1.20.1250.20">
    <property type="entry name" value="MFS general substrate transporter like domains"/>
    <property type="match status" value="2"/>
</dbReference>
<feature type="transmembrane region" description="Helical" evidence="9">
    <location>
        <begin position="105"/>
        <end position="124"/>
    </location>
</feature>
<reference evidence="12" key="1">
    <citation type="submission" date="2017-04" db="EMBL/GenBank/DDBJ databases">
        <authorList>
            <person name="Varghese N."/>
            <person name="Submissions S."/>
        </authorList>
    </citation>
    <scope>NUCLEOTIDE SEQUENCE [LARGE SCALE GENOMIC DNA]</scope>
    <source>
        <strain evidence="12">Ballard 720</strain>
    </source>
</reference>
<evidence type="ECO:0000256" key="9">
    <source>
        <dbReference type="SAM" id="Phobius"/>
    </source>
</evidence>
<organism evidence="11 12">
    <name type="scientific">Trinickia caryophylli</name>
    <name type="common">Paraburkholderia caryophylli</name>
    <dbReference type="NCBI Taxonomy" id="28094"/>
    <lineage>
        <taxon>Bacteria</taxon>
        <taxon>Pseudomonadati</taxon>
        <taxon>Pseudomonadota</taxon>
        <taxon>Betaproteobacteria</taxon>
        <taxon>Burkholderiales</taxon>
        <taxon>Burkholderiaceae</taxon>
        <taxon>Trinickia</taxon>
    </lineage>
</organism>
<feature type="domain" description="Major facilitator superfamily (MFS) profile" evidence="10">
    <location>
        <begin position="5"/>
        <end position="413"/>
    </location>
</feature>
<dbReference type="PROSITE" id="PS50850">
    <property type="entry name" value="MFS"/>
    <property type="match status" value="1"/>
</dbReference>
<dbReference type="Pfam" id="PF07690">
    <property type="entry name" value="MFS_1"/>
    <property type="match status" value="1"/>
</dbReference>
<name>A0A1X7D7E2_TRICW</name>
<feature type="transmembrane region" description="Helical" evidence="9">
    <location>
        <begin position="170"/>
        <end position="189"/>
    </location>
</feature>
<feature type="transmembrane region" description="Helical" evidence="9">
    <location>
        <begin position="325"/>
        <end position="348"/>
    </location>
</feature>
<evidence type="ECO:0000256" key="6">
    <source>
        <dbReference type="ARBA" id="ARBA00022692"/>
    </source>
</evidence>
<feature type="transmembrane region" description="Helical" evidence="9">
    <location>
        <begin position="302"/>
        <end position="319"/>
    </location>
</feature>
<evidence type="ECO:0000256" key="1">
    <source>
        <dbReference type="ARBA" id="ARBA00004651"/>
    </source>
</evidence>
<evidence type="ECO:0000259" key="10">
    <source>
        <dbReference type="PROSITE" id="PS50850"/>
    </source>
</evidence>
<dbReference type="EMBL" id="FXAH01000002">
    <property type="protein sequence ID" value="SMF10265.1"/>
    <property type="molecule type" value="Genomic_DNA"/>
</dbReference>
<dbReference type="PANTHER" id="PTHR23535">
    <property type="entry name" value="SUGAR EFFLUX TRANSPORTER A-RELATED"/>
    <property type="match status" value="1"/>
</dbReference>
<feature type="transmembrane region" description="Helical" evidence="9">
    <location>
        <begin position="144"/>
        <end position="164"/>
    </location>
</feature>
<evidence type="ECO:0000313" key="11">
    <source>
        <dbReference type="EMBL" id="SMF10265.1"/>
    </source>
</evidence>
<keyword evidence="5" id="KW-0762">Sugar transport</keyword>
<evidence type="ECO:0000256" key="3">
    <source>
        <dbReference type="ARBA" id="ARBA00022448"/>
    </source>
</evidence>
<comment type="similarity">
    <text evidence="2">Belongs to the major facilitator superfamily. Set transporter family.</text>
</comment>
<dbReference type="InterPro" id="IPR036259">
    <property type="entry name" value="MFS_trans_sf"/>
</dbReference>
<dbReference type="GO" id="GO:0005886">
    <property type="term" value="C:plasma membrane"/>
    <property type="evidence" value="ECO:0007669"/>
    <property type="project" value="UniProtKB-SubCell"/>
</dbReference>
<sequence>MYAQIMRVARVPRFLPLASATLMLGIALSFTAPYLSLFGVEQAGMSPLRLGVFMTAIAASGVWASAWAGRRSDRQGRHRPWLLGSLAAAAAGYLCLCFVRDYAALMAVGILLIGPGAASLSQVFSFGRSALPVTDPAQREFAAAALRTLLSAAWVFGPAVGALVLAQTGYIGLFFFAAGSFALCALLVARVAETHGPAHTLPSAGIDADTHHAAPPLQPGTVTAKQAKRDDAPASMGRALAALTLIGLVANATMIMLPLYVVQRLGGTRLDVSTMLGLGALLEIPMMLWLGAKSSRLAKARWLAAAAGIHVAYFVALAACRSVTVAMPLQALSAGVVAITSCLGLTYVQELVPRAPGSATALFFNASRVGSIAAGVLSGFIIETIGYRPAFLLCGLLALCAFALFAVDARGRVLRSR</sequence>
<evidence type="ECO:0000256" key="5">
    <source>
        <dbReference type="ARBA" id="ARBA00022597"/>
    </source>
</evidence>
<keyword evidence="4" id="KW-1003">Cell membrane</keyword>
<evidence type="ECO:0000313" key="12">
    <source>
        <dbReference type="Proteomes" id="UP000192911"/>
    </source>
</evidence>
<feature type="transmembrane region" description="Helical" evidence="9">
    <location>
        <begin position="388"/>
        <end position="407"/>
    </location>
</feature>
<keyword evidence="7 9" id="KW-1133">Transmembrane helix</keyword>
<feature type="transmembrane region" description="Helical" evidence="9">
    <location>
        <begin position="239"/>
        <end position="260"/>
    </location>
</feature>
<feature type="transmembrane region" description="Helical" evidence="9">
    <location>
        <begin position="48"/>
        <end position="69"/>
    </location>
</feature>
<dbReference type="PANTHER" id="PTHR23535:SF2">
    <property type="entry name" value="SUGAR EFFLUX TRANSPORTER A-RELATED"/>
    <property type="match status" value="1"/>
</dbReference>
<feature type="transmembrane region" description="Helical" evidence="9">
    <location>
        <begin position="272"/>
        <end position="290"/>
    </location>
</feature>
<evidence type="ECO:0000256" key="7">
    <source>
        <dbReference type="ARBA" id="ARBA00022989"/>
    </source>
</evidence>
<dbReference type="Proteomes" id="UP000192911">
    <property type="component" value="Unassembled WGS sequence"/>
</dbReference>
<dbReference type="GO" id="GO:0022857">
    <property type="term" value="F:transmembrane transporter activity"/>
    <property type="evidence" value="ECO:0007669"/>
    <property type="project" value="InterPro"/>
</dbReference>
<dbReference type="STRING" id="28094.SAMN06295900_102494"/>
<accession>A0A1X7D7E2</accession>
<dbReference type="InterPro" id="IPR020846">
    <property type="entry name" value="MFS_dom"/>
</dbReference>
<comment type="subcellular location">
    <subcellularLocation>
        <location evidence="1">Cell membrane</location>
        <topology evidence="1">Multi-pass membrane protein</topology>
    </subcellularLocation>
</comment>
<proteinExistence type="inferred from homology"/>
<keyword evidence="8 9" id="KW-0472">Membrane</keyword>
<dbReference type="InterPro" id="IPR011701">
    <property type="entry name" value="MFS"/>
</dbReference>
<evidence type="ECO:0000256" key="4">
    <source>
        <dbReference type="ARBA" id="ARBA00022475"/>
    </source>
</evidence>
<keyword evidence="6 9" id="KW-0812">Transmembrane</keyword>
<keyword evidence="12" id="KW-1185">Reference proteome</keyword>
<dbReference type="SUPFAM" id="SSF103473">
    <property type="entry name" value="MFS general substrate transporter"/>
    <property type="match status" value="1"/>
</dbReference>
<dbReference type="AlphaFoldDB" id="A0A1X7D7E2"/>
<evidence type="ECO:0000256" key="8">
    <source>
        <dbReference type="ARBA" id="ARBA00023136"/>
    </source>
</evidence>